<feature type="compositionally biased region" description="Basic and acidic residues" evidence="1">
    <location>
        <begin position="27"/>
        <end position="37"/>
    </location>
</feature>
<evidence type="ECO:0000313" key="3">
    <source>
        <dbReference type="Proteomes" id="UP000008068"/>
    </source>
</evidence>
<dbReference type="AlphaFoldDB" id="G0P9U7"/>
<dbReference type="STRING" id="135651.G0P9U7"/>
<gene>
    <name evidence="2" type="ORF">CAEBREN_00220</name>
</gene>
<accession>G0P9U7</accession>
<dbReference type="PANTHER" id="PTHR15141">
    <property type="entry name" value="TRANSCRIPTION ELONGATION FACTOR B POLYPEPTIDE 3"/>
    <property type="match status" value="1"/>
</dbReference>
<dbReference type="EMBL" id="GL380158">
    <property type="protein sequence ID" value="EGT48756.1"/>
    <property type="molecule type" value="Genomic_DNA"/>
</dbReference>
<dbReference type="InterPro" id="IPR051870">
    <property type="entry name" value="Elongin-A_domain"/>
</dbReference>
<dbReference type="eggNOG" id="KOG2821">
    <property type="taxonomic scope" value="Eukaryota"/>
</dbReference>
<evidence type="ECO:0000256" key="1">
    <source>
        <dbReference type="SAM" id="MobiDB-lite"/>
    </source>
</evidence>
<dbReference type="OrthoDB" id="21513at2759"/>
<dbReference type="HOGENOM" id="CLU_802215_0_0_1"/>
<proteinExistence type="predicted"/>
<feature type="compositionally biased region" description="Low complexity" evidence="1">
    <location>
        <begin position="69"/>
        <end position="78"/>
    </location>
</feature>
<dbReference type="InParanoid" id="G0P9U7"/>
<evidence type="ECO:0000313" key="2">
    <source>
        <dbReference type="EMBL" id="EGT48756.1"/>
    </source>
</evidence>
<reference evidence="3" key="1">
    <citation type="submission" date="2011-07" db="EMBL/GenBank/DDBJ databases">
        <authorList>
            <consortium name="Caenorhabditis brenneri Sequencing and Analysis Consortium"/>
            <person name="Wilson R.K."/>
        </authorList>
    </citation>
    <scope>NUCLEOTIDE SEQUENCE [LARGE SCALE GENOMIC DNA]</scope>
    <source>
        <strain evidence="3">PB2801</strain>
    </source>
</reference>
<dbReference type="Proteomes" id="UP000008068">
    <property type="component" value="Unassembled WGS sequence"/>
</dbReference>
<feature type="region of interest" description="Disordered" evidence="1">
    <location>
        <begin position="1"/>
        <end position="86"/>
    </location>
</feature>
<sequence length="346" mass="38809">MTISATPRGARSLRLSAVQLPTSTGTEEDRARRHSDCLENGIEPKPALKRLYGRTVNPETVEDHEHGQSSSTSTSSSSVKQDHHQKDYAPVRPIEIPAPHLKKAIPQSVSLHADENMFKPRKERQKVFAGRRRKVGEGVPSLVQMCQSVLLRTTPPQFNSVGFSISIFHELTKMRFRSMQTKRRTDGHGGKFMKNEKDTAKLGMLTSRIGKAHTGTNLGRQTMVIDMTHTRVKSKSFFNTVKETKIKMTPTPSAIQLPQIRKNAQTDHHQKDYAPVRPIGIPAPHLKKAIPQSVSLHADENMFKPRKERQKVFAGRLRKIGEGVPSLVQMCQSVLVANVDSELKKR</sequence>
<name>G0P9U7_CAEBE</name>
<organism evidence="3">
    <name type="scientific">Caenorhabditis brenneri</name>
    <name type="common">Nematode worm</name>
    <dbReference type="NCBI Taxonomy" id="135651"/>
    <lineage>
        <taxon>Eukaryota</taxon>
        <taxon>Metazoa</taxon>
        <taxon>Ecdysozoa</taxon>
        <taxon>Nematoda</taxon>
        <taxon>Chromadorea</taxon>
        <taxon>Rhabditida</taxon>
        <taxon>Rhabditina</taxon>
        <taxon>Rhabditomorpha</taxon>
        <taxon>Rhabditoidea</taxon>
        <taxon>Rhabditidae</taxon>
        <taxon>Peloderinae</taxon>
        <taxon>Caenorhabditis</taxon>
    </lineage>
</organism>
<keyword evidence="3" id="KW-1185">Reference proteome</keyword>
<protein>
    <submittedName>
        <fullName evidence="2">Uncharacterized protein</fullName>
    </submittedName>
</protein>
<dbReference type="PANTHER" id="PTHR15141:SF76">
    <property type="entry name" value="TRANSCRIPTION ELONGATION FACTOR B POLYPEPTIDE 3"/>
    <property type="match status" value="1"/>
</dbReference>